<keyword evidence="3" id="KW-1185">Reference proteome</keyword>
<feature type="region of interest" description="Disordered" evidence="2">
    <location>
        <begin position="106"/>
        <end position="139"/>
    </location>
</feature>
<feature type="compositionally biased region" description="Polar residues" evidence="2">
    <location>
        <begin position="677"/>
        <end position="692"/>
    </location>
</feature>
<feature type="coiled-coil region" evidence="1">
    <location>
        <begin position="311"/>
        <end position="355"/>
    </location>
</feature>
<feature type="region of interest" description="Disordered" evidence="2">
    <location>
        <begin position="713"/>
        <end position="749"/>
    </location>
</feature>
<evidence type="ECO:0000256" key="1">
    <source>
        <dbReference type="SAM" id="Coils"/>
    </source>
</evidence>
<feature type="compositionally biased region" description="Basic and acidic residues" evidence="2">
    <location>
        <begin position="1589"/>
        <end position="1598"/>
    </location>
</feature>
<feature type="compositionally biased region" description="Polar residues" evidence="2">
    <location>
        <begin position="12"/>
        <end position="21"/>
    </location>
</feature>
<feature type="region of interest" description="Disordered" evidence="2">
    <location>
        <begin position="610"/>
        <end position="651"/>
    </location>
</feature>
<feature type="compositionally biased region" description="Low complexity" evidence="2">
    <location>
        <begin position="109"/>
        <end position="119"/>
    </location>
</feature>
<feature type="region of interest" description="Disordered" evidence="2">
    <location>
        <begin position="455"/>
        <end position="479"/>
    </location>
</feature>
<feature type="compositionally biased region" description="Pro residues" evidence="2">
    <location>
        <begin position="959"/>
        <end position="970"/>
    </location>
</feature>
<accession>A0A6J2TJF2</accession>
<name>A0A6J2TJF2_DROLE</name>
<feature type="coiled-coil region" evidence="1">
    <location>
        <begin position="504"/>
        <end position="538"/>
    </location>
</feature>
<feature type="region of interest" description="Disordered" evidence="2">
    <location>
        <begin position="953"/>
        <end position="995"/>
    </location>
</feature>
<dbReference type="OrthoDB" id="2125770at2759"/>
<organism evidence="3 4">
    <name type="scientific">Drosophila lebanonensis</name>
    <name type="common">Fruit fly</name>
    <name type="synonym">Scaptodrosophila lebanonensis</name>
    <dbReference type="NCBI Taxonomy" id="7225"/>
    <lineage>
        <taxon>Eukaryota</taxon>
        <taxon>Metazoa</taxon>
        <taxon>Ecdysozoa</taxon>
        <taxon>Arthropoda</taxon>
        <taxon>Hexapoda</taxon>
        <taxon>Insecta</taxon>
        <taxon>Pterygota</taxon>
        <taxon>Neoptera</taxon>
        <taxon>Endopterygota</taxon>
        <taxon>Diptera</taxon>
        <taxon>Brachycera</taxon>
        <taxon>Muscomorpha</taxon>
        <taxon>Ephydroidea</taxon>
        <taxon>Drosophilidae</taxon>
        <taxon>Scaptodrosophila</taxon>
    </lineage>
</organism>
<feature type="compositionally biased region" description="Basic and acidic residues" evidence="2">
    <location>
        <begin position="120"/>
        <end position="131"/>
    </location>
</feature>
<reference evidence="4" key="1">
    <citation type="submission" date="2025-08" db="UniProtKB">
        <authorList>
            <consortium name="RefSeq"/>
        </authorList>
    </citation>
    <scope>IDENTIFICATION</scope>
    <source>
        <strain evidence="4">11010-0011.00</strain>
        <tissue evidence="4">Whole body</tissue>
    </source>
</reference>
<feature type="region of interest" description="Disordered" evidence="2">
    <location>
        <begin position="1"/>
        <end position="21"/>
    </location>
</feature>
<proteinExistence type="predicted"/>
<feature type="coiled-coil region" evidence="1">
    <location>
        <begin position="573"/>
        <end position="607"/>
    </location>
</feature>
<protein>
    <submittedName>
        <fullName evidence="4">Uncharacterized protein LOC115624884 isoform X1</fullName>
    </submittedName>
</protein>
<dbReference type="GeneID" id="115624884"/>
<evidence type="ECO:0000256" key="2">
    <source>
        <dbReference type="SAM" id="MobiDB-lite"/>
    </source>
</evidence>
<evidence type="ECO:0000313" key="3">
    <source>
        <dbReference type="Proteomes" id="UP000504634"/>
    </source>
</evidence>
<feature type="region of interest" description="Disordered" evidence="2">
    <location>
        <begin position="1364"/>
        <end position="1417"/>
    </location>
</feature>
<feature type="region of interest" description="Disordered" evidence="2">
    <location>
        <begin position="1557"/>
        <end position="1612"/>
    </location>
</feature>
<feature type="compositionally biased region" description="Basic and acidic residues" evidence="2">
    <location>
        <begin position="663"/>
        <end position="674"/>
    </location>
</feature>
<keyword evidence="1" id="KW-0175">Coiled coil</keyword>
<feature type="compositionally biased region" description="Polar residues" evidence="2">
    <location>
        <begin position="622"/>
        <end position="637"/>
    </location>
</feature>
<feature type="region of interest" description="Disordered" evidence="2">
    <location>
        <begin position="663"/>
        <end position="699"/>
    </location>
</feature>
<feature type="compositionally biased region" description="Basic and acidic residues" evidence="2">
    <location>
        <begin position="1397"/>
        <end position="1417"/>
    </location>
</feature>
<gene>
    <name evidence="4" type="primary">LOC115624884</name>
</gene>
<evidence type="ECO:0000313" key="4">
    <source>
        <dbReference type="RefSeq" id="XP_030375590.1"/>
    </source>
</evidence>
<feature type="compositionally biased region" description="Basic and acidic residues" evidence="2">
    <location>
        <begin position="638"/>
        <end position="651"/>
    </location>
</feature>
<dbReference type="RefSeq" id="XP_030375590.1">
    <property type="nucleotide sequence ID" value="XM_030519730.1"/>
</dbReference>
<sequence>MPIKSEALPDSVTRSGNNNSKVNLTNIHKATGAVPKQATASNTIRTRSGCGLVKQQVQQQTKQLEVESGQNSTEPVQPLQRKAFKTLNDFLLSTVAQQQACISNSQDELPPAALSSNSSPKERQLRQRDTADQNYDSSDNLPEFQRYCFPVRPVQRVQHQQTQPQLATALPLRQTTSPNATVGVVIPNTFNGIEDQTPTGLQILVNRLIEDSRPDAHATRAQVEVLRALLGLDENWNNSVQQHIGTEISDQVNSMVHEINPAGDQGVVNSTSLEDVVLSEVSDNRAQSIQSLHSVVETPTPGATPEATPSFEELEQRLELSNRNMQHLQNEQAKLLHIQNLAKTHLNEMEQLRQQAGSIQTTGAEGTPNYESVHQVQDDMASLVGRMKNLTVFIHSQNELSNVLGDDGPEIIAEQQALQQKLEALRAQREDMRNLVDELNNINRTAKETAVTMRSSLESVDQERLSEEGNEVNPVESKERTVPVEYQRNVPILRQEAANAAQRALQAQALINQKTADIDALKSQMARLKSMLNTVNQIDDSTPCIGQTLDNTRHSSTENQLPANKSGEILQRVHALNDVTSELRAEAANLQHERDRILALKAEVERRKHQAASAAQLGEQALQRNSLTPTPTLASHQTSERPKTPSPTREELRAQCERLKKQYEQKQREYEARYKTTKTQTNRQKHYTNTTSEADDECNDDTDSGKYFNHARTSSSAATLKRVPSTATVVEQQRNHSKKSQSLPHNEDDLNVTMDSLSLGNDSLQSGSTRMQYMPPPMAPVQASWATHNANNTWQAQPMFGQTRPHSSSNGGEYLAYPSSNASTATQAQPGGSNSESVLLQQFMQTQQMLINSVCQCNQSLWHQQREIDNLNNLIHVLQDRVNAANDQSFGLRSESVPPSSLTVAAGLNSMPNNLCMDSNRAQSEQLFSFGAHNSAFSNYQQRHRNVSIYHQANLNNSAPPPPPPPPPSVPAAQTVGPVLSPPTHFNNEIPHSPPSYRTNPGPIFMNHHNNTIHQNNANLRTQNQHANNVPLDISATPAALNNQVPPGNRANNYWDNFRSYSRQNLLSINSNKNNEEPELEQQQLHQLQQRGTYQHYQQLQPSHPRRHFHEVHLHGTSNNLNNSRSSRDWRADTNNMDVEEDNNLDTIIFSDDRRPNHRRLLPNLRDADANAHQQVSSNSLNMNINYGNSPLYQRNKVPAKPTTSVVALTPLQQRHLRFNFDLLHQQHHPQNFDYVPQFGIPMPEASIPVYNLTNQEPSTADESNENVLEQAEDTASEELNRNLLVNALKNDKFTTKFYESIKEDVYRRLETLFEQQQQQKQGDMNCLQKALNQAQDQGANPNELLQNGKLIEAELEMDSAINSTSENTGKGTEMGLPPYVENDKPEDENDPANPMRNRDEEHSQTHFEEPSVKNDEKLTKTIIEVSTPAPACMSPIEVRSDHELIKYIIKKIQHQTNNNTTINDAQLAEVSKLTVTAIQSSETGLAGITAATRPVISPKRIYAKIKKMDIPRQRNEFLLWYEKYLEQMFLVERPSTSYFKPAGQADLIKKCPKAASKKHPKELLRAQNSNDADLAEADQKVSPNGQKSDVECENKEIPEEEGAAAAISSIE</sequence>
<dbReference type="Proteomes" id="UP000504634">
    <property type="component" value="Unplaced"/>
</dbReference>
<feature type="coiled-coil region" evidence="1">
    <location>
        <begin position="415"/>
        <end position="449"/>
    </location>
</feature>